<dbReference type="RefSeq" id="WP_189167919.1">
    <property type="nucleotide sequence ID" value="NZ_BMQB01000001.1"/>
</dbReference>
<dbReference type="PROSITE" id="PS51318">
    <property type="entry name" value="TAT"/>
    <property type="match status" value="1"/>
</dbReference>
<proteinExistence type="predicted"/>
<evidence type="ECO:0000256" key="2">
    <source>
        <dbReference type="SAM" id="SignalP"/>
    </source>
</evidence>
<feature type="chain" id="PRO_5035306040" evidence="2">
    <location>
        <begin position="34"/>
        <end position="190"/>
    </location>
</feature>
<evidence type="ECO:0000313" key="3">
    <source>
        <dbReference type="EMBL" id="GGJ74152.1"/>
    </source>
</evidence>
<sequence length="190" mass="19787">MRSPDPTPGRRAALLGTLAAGAGLLLGAGPATAAPPAPRRDRPGAADRRTRQAEWRWCHKCQSLSYGGNQAASACPAGGTHDGSASANYLILHVAAGGTQSDWRWCHRCQGMFYGGATTSGYCPVGGGHDRSGSHDYRMAVAPGVGQSDWRWCRRCQGMFFGGGQGSSRCPAGGTHDGSASGDYVLEYLS</sequence>
<organism evidence="3 4">
    <name type="scientific">Pilimelia anulata</name>
    <dbReference type="NCBI Taxonomy" id="53371"/>
    <lineage>
        <taxon>Bacteria</taxon>
        <taxon>Bacillati</taxon>
        <taxon>Actinomycetota</taxon>
        <taxon>Actinomycetes</taxon>
        <taxon>Micromonosporales</taxon>
        <taxon>Micromonosporaceae</taxon>
        <taxon>Pilimelia</taxon>
    </lineage>
</organism>
<gene>
    <name evidence="3" type="ORF">GCM10010123_00130</name>
</gene>
<dbReference type="AlphaFoldDB" id="A0A8J3AY69"/>
<comment type="caution">
    <text evidence="3">The sequence shown here is derived from an EMBL/GenBank/DDBJ whole genome shotgun (WGS) entry which is preliminary data.</text>
</comment>
<keyword evidence="4" id="KW-1185">Reference proteome</keyword>
<reference evidence="3" key="1">
    <citation type="journal article" date="2014" name="Int. J. Syst. Evol. Microbiol.">
        <title>Complete genome sequence of Corynebacterium casei LMG S-19264T (=DSM 44701T), isolated from a smear-ripened cheese.</title>
        <authorList>
            <consortium name="US DOE Joint Genome Institute (JGI-PGF)"/>
            <person name="Walter F."/>
            <person name="Albersmeier A."/>
            <person name="Kalinowski J."/>
            <person name="Ruckert C."/>
        </authorList>
    </citation>
    <scope>NUCLEOTIDE SEQUENCE</scope>
    <source>
        <strain evidence="3">JCM 3090</strain>
    </source>
</reference>
<name>A0A8J3AY69_9ACTN</name>
<dbReference type="InterPro" id="IPR006311">
    <property type="entry name" value="TAT_signal"/>
</dbReference>
<reference evidence="3" key="2">
    <citation type="submission" date="2020-09" db="EMBL/GenBank/DDBJ databases">
        <authorList>
            <person name="Sun Q."/>
            <person name="Ohkuma M."/>
        </authorList>
    </citation>
    <scope>NUCLEOTIDE SEQUENCE</scope>
    <source>
        <strain evidence="3">JCM 3090</strain>
    </source>
</reference>
<accession>A0A8J3AY69</accession>
<keyword evidence="2" id="KW-0732">Signal</keyword>
<feature type="signal peptide" evidence="2">
    <location>
        <begin position="1"/>
        <end position="33"/>
    </location>
</feature>
<evidence type="ECO:0000256" key="1">
    <source>
        <dbReference type="SAM" id="MobiDB-lite"/>
    </source>
</evidence>
<protein>
    <submittedName>
        <fullName evidence="3">Uncharacterized protein</fullName>
    </submittedName>
</protein>
<dbReference type="EMBL" id="BMQB01000001">
    <property type="protein sequence ID" value="GGJ74152.1"/>
    <property type="molecule type" value="Genomic_DNA"/>
</dbReference>
<evidence type="ECO:0000313" key="4">
    <source>
        <dbReference type="Proteomes" id="UP000649739"/>
    </source>
</evidence>
<dbReference type="Proteomes" id="UP000649739">
    <property type="component" value="Unassembled WGS sequence"/>
</dbReference>
<feature type="region of interest" description="Disordered" evidence="1">
    <location>
        <begin position="27"/>
        <end position="49"/>
    </location>
</feature>
<feature type="compositionally biased region" description="Basic and acidic residues" evidence="1">
    <location>
        <begin position="38"/>
        <end position="49"/>
    </location>
</feature>